<gene>
    <name evidence="2" type="ORF">MFU01_72570</name>
    <name evidence="3" type="ORF">SAMN05443572_107377</name>
</gene>
<dbReference type="PROSITE" id="PS50075">
    <property type="entry name" value="CARRIER"/>
    <property type="match status" value="1"/>
</dbReference>
<dbReference type="EMBL" id="FOIB01000007">
    <property type="protein sequence ID" value="SEU27081.1"/>
    <property type="molecule type" value="Genomic_DNA"/>
</dbReference>
<dbReference type="InterPro" id="IPR009081">
    <property type="entry name" value="PP-bd_ACP"/>
</dbReference>
<sequence>MTGDPTFEEKVIAMIAQAVPRRFRKAAITPELSLRKDLGIDSLGVASLLFRLEETFGVALDELASDVDLGRLHTVRDAIDMSRRLVEQARAAGPRAESA</sequence>
<dbReference type="InterPro" id="IPR036736">
    <property type="entry name" value="ACP-like_sf"/>
</dbReference>
<feature type="domain" description="Carrier" evidence="1">
    <location>
        <begin position="2"/>
        <end position="86"/>
    </location>
</feature>
<evidence type="ECO:0000259" key="1">
    <source>
        <dbReference type="PROSITE" id="PS50075"/>
    </source>
</evidence>
<evidence type="ECO:0000313" key="2">
    <source>
        <dbReference type="EMBL" id="GEN12220.1"/>
    </source>
</evidence>
<dbReference type="Proteomes" id="UP000183760">
    <property type="component" value="Unassembled WGS sequence"/>
</dbReference>
<dbReference type="OrthoDB" id="7063706at2"/>
<accession>A0A511TDH3</accession>
<reference evidence="3 4" key="1">
    <citation type="submission" date="2016-10" db="EMBL/GenBank/DDBJ databases">
        <authorList>
            <person name="Varghese N."/>
            <person name="Submissions S."/>
        </authorList>
    </citation>
    <scope>NUCLEOTIDE SEQUENCE [LARGE SCALE GENOMIC DNA]</scope>
    <source>
        <strain evidence="3 4">DSM 16525</strain>
    </source>
</reference>
<comment type="caution">
    <text evidence="2">The sequence shown here is derived from an EMBL/GenBank/DDBJ whole genome shotgun (WGS) entry which is preliminary data.</text>
</comment>
<protein>
    <submittedName>
        <fullName evidence="3">Acyl carrier protein</fullName>
    </submittedName>
</protein>
<name>A0A511TDH3_MYXFU</name>
<evidence type="ECO:0000313" key="3">
    <source>
        <dbReference type="EMBL" id="SEU27081.1"/>
    </source>
</evidence>
<keyword evidence="4" id="KW-1185">Reference proteome</keyword>
<dbReference type="RefSeq" id="WP_046713658.1">
    <property type="nucleotide sequence ID" value="NZ_BJXR01000059.1"/>
</dbReference>
<dbReference type="AlphaFoldDB" id="A0A511TDH3"/>
<organism evidence="2 5">
    <name type="scientific">Myxococcus fulvus</name>
    <dbReference type="NCBI Taxonomy" id="33"/>
    <lineage>
        <taxon>Bacteria</taxon>
        <taxon>Pseudomonadati</taxon>
        <taxon>Myxococcota</taxon>
        <taxon>Myxococcia</taxon>
        <taxon>Myxococcales</taxon>
        <taxon>Cystobacterineae</taxon>
        <taxon>Myxococcaceae</taxon>
        <taxon>Myxococcus</taxon>
    </lineage>
</organism>
<dbReference type="Pfam" id="PF00550">
    <property type="entry name" value="PP-binding"/>
    <property type="match status" value="1"/>
</dbReference>
<reference evidence="2 5" key="2">
    <citation type="submission" date="2019-07" db="EMBL/GenBank/DDBJ databases">
        <title>Whole genome shotgun sequence of Myxococcus fulvus NBRC 100333.</title>
        <authorList>
            <person name="Hosoyama A."/>
            <person name="Uohara A."/>
            <person name="Ohji S."/>
            <person name="Ichikawa N."/>
        </authorList>
    </citation>
    <scope>NUCLEOTIDE SEQUENCE [LARGE SCALE GENOMIC DNA]</scope>
    <source>
        <strain evidence="2 5">NBRC 100333</strain>
    </source>
</reference>
<dbReference type="EMBL" id="BJXR01000059">
    <property type="protein sequence ID" value="GEN12220.1"/>
    <property type="molecule type" value="Genomic_DNA"/>
</dbReference>
<evidence type="ECO:0000313" key="4">
    <source>
        <dbReference type="Proteomes" id="UP000183760"/>
    </source>
</evidence>
<proteinExistence type="predicted"/>
<evidence type="ECO:0000313" key="5">
    <source>
        <dbReference type="Proteomes" id="UP000321514"/>
    </source>
</evidence>
<dbReference type="STRING" id="1334629.MFUL124B02_21310"/>
<dbReference type="Proteomes" id="UP000321514">
    <property type="component" value="Unassembled WGS sequence"/>
</dbReference>
<dbReference type="SUPFAM" id="SSF47336">
    <property type="entry name" value="ACP-like"/>
    <property type="match status" value="1"/>
</dbReference>
<dbReference type="Gene3D" id="1.10.1200.10">
    <property type="entry name" value="ACP-like"/>
    <property type="match status" value="1"/>
</dbReference>